<organism evidence="1">
    <name type="scientific">Rhizophora mucronata</name>
    <name type="common">Asiatic mangrove</name>
    <dbReference type="NCBI Taxonomy" id="61149"/>
    <lineage>
        <taxon>Eukaryota</taxon>
        <taxon>Viridiplantae</taxon>
        <taxon>Streptophyta</taxon>
        <taxon>Embryophyta</taxon>
        <taxon>Tracheophyta</taxon>
        <taxon>Spermatophyta</taxon>
        <taxon>Magnoliopsida</taxon>
        <taxon>eudicotyledons</taxon>
        <taxon>Gunneridae</taxon>
        <taxon>Pentapetalae</taxon>
        <taxon>rosids</taxon>
        <taxon>fabids</taxon>
        <taxon>Malpighiales</taxon>
        <taxon>Rhizophoraceae</taxon>
        <taxon>Rhizophora</taxon>
    </lineage>
</organism>
<dbReference type="AlphaFoldDB" id="A0A2P2QDQ9"/>
<evidence type="ECO:0000313" key="1">
    <source>
        <dbReference type="EMBL" id="MBX65112.1"/>
    </source>
</evidence>
<proteinExistence type="predicted"/>
<accession>A0A2P2QDQ9</accession>
<dbReference type="EMBL" id="GGEC01084628">
    <property type="protein sequence ID" value="MBX65112.1"/>
    <property type="molecule type" value="Transcribed_RNA"/>
</dbReference>
<reference evidence="1" key="1">
    <citation type="submission" date="2018-02" db="EMBL/GenBank/DDBJ databases">
        <title>Rhizophora mucronata_Transcriptome.</title>
        <authorList>
            <person name="Meera S.P."/>
            <person name="Sreeshan A."/>
            <person name="Augustine A."/>
        </authorList>
    </citation>
    <scope>NUCLEOTIDE SEQUENCE</scope>
    <source>
        <tissue evidence="1">Leaf</tissue>
    </source>
</reference>
<name>A0A2P2QDQ9_RHIMU</name>
<sequence>MNHYKQNNYNSICFYLRIKYHICSFSYYPAYSCSLSSLFFSF</sequence>
<protein>
    <submittedName>
        <fullName evidence="1">Uncharacterized protein</fullName>
    </submittedName>
</protein>